<reference evidence="5 6" key="1">
    <citation type="submission" date="2014-03" db="EMBL/GenBank/DDBJ databases">
        <title>Genomics of Bifidobacteria.</title>
        <authorList>
            <person name="Ventura M."/>
            <person name="Milani C."/>
            <person name="Lugli G.A."/>
        </authorList>
    </citation>
    <scope>NUCLEOTIDE SEQUENCE [LARGE SCALE GENOMIC DNA]</scope>
    <source>
        <strain evidence="5 6">LMG 21395</strain>
    </source>
</reference>
<evidence type="ECO:0000313" key="6">
    <source>
        <dbReference type="Proteomes" id="UP000029003"/>
    </source>
</evidence>
<dbReference type="NCBIfam" id="NF002462">
    <property type="entry name" value="PRK01678.1"/>
    <property type="match status" value="1"/>
</dbReference>
<evidence type="ECO:0000313" key="5">
    <source>
        <dbReference type="EMBL" id="KFJ01954.1"/>
    </source>
</evidence>
<dbReference type="Proteomes" id="UP000029003">
    <property type="component" value="Unassembled WGS sequence"/>
</dbReference>
<accession>A0A087E2F3</accession>
<sequence>MKPDIHPTYGPVVFRDQTTGETFLTRSTLAGQAKRMPSITWTDGATYPLVNADVTSASHPFYTGKAVVLDSAGQVQRFRRRYGKYGPAGDQTDSVSTNDGGDADSNSSNGNVSGNTTNKKGARP</sequence>
<dbReference type="GO" id="GO:0005840">
    <property type="term" value="C:ribosome"/>
    <property type="evidence" value="ECO:0007669"/>
    <property type="project" value="UniProtKB-KW"/>
</dbReference>
<dbReference type="InterPro" id="IPR002150">
    <property type="entry name" value="Ribosomal_bL31"/>
</dbReference>
<name>A0A087E2F3_9BIFI</name>
<protein>
    <recommendedName>
        <fullName evidence="3">Large ribosomal subunit protein bL31B</fullName>
    </recommendedName>
</protein>
<dbReference type="GO" id="GO:0003735">
    <property type="term" value="F:structural constituent of ribosome"/>
    <property type="evidence" value="ECO:0007669"/>
    <property type="project" value="InterPro"/>
</dbReference>
<evidence type="ECO:0000256" key="4">
    <source>
        <dbReference type="SAM" id="MobiDB-lite"/>
    </source>
</evidence>
<dbReference type="AlphaFoldDB" id="A0A087E2F3"/>
<keyword evidence="2 3" id="KW-0687">Ribonucleoprotein</keyword>
<comment type="similarity">
    <text evidence="3">Belongs to the bacterial ribosomal protein bL31 family. Type B subfamily.</text>
</comment>
<dbReference type="GO" id="GO:1990904">
    <property type="term" value="C:ribonucleoprotein complex"/>
    <property type="evidence" value="ECO:0007669"/>
    <property type="project" value="UniProtKB-KW"/>
</dbReference>
<dbReference type="HAMAP" id="MF_00502">
    <property type="entry name" value="Ribosomal_bL31_2"/>
    <property type="match status" value="1"/>
</dbReference>
<dbReference type="PROSITE" id="PS01143">
    <property type="entry name" value="RIBOSOMAL_L31"/>
    <property type="match status" value="1"/>
</dbReference>
<feature type="region of interest" description="Disordered" evidence="4">
    <location>
        <begin position="80"/>
        <end position="124"/>
    </location>
</feature>
<dbReference type="OrthoDB" id="9803251at2"/>
<dbReference type="Pfam" id="PF01197">
    <property type="entry name" value="Ribosomal_L31"/>
    <property type="match status" value="1"/>
</dbReference>
<dbReference type="EMBL" id="JGZT01000007">
    <property type="protein sequence ID" value="KFJ01954.1"/>
    <property type="molecule type" value="Genomic_DNA"/>
</dbReference>
<dbReference type="InterPro" id="IPR042105">
    <property type="entry name" value="Ribosomal_bL31_sf"/>
</dbReference>
<comment type="caution">
    <text evidence="5">The sequence shown here is derived from an EMBL/GenBank/DDBJ whole genome shotgun (WGS) entry which is preliminary data.</text>
</comment>
<gene>
    <name evidence="3" type="primary">rpmE2</name>
    <name evidence="5" type="ORF">THER5_0129</name>
</gene>
<comment type="subunit">
    <text evidence="3">Part of the 50S ribosomal subunit.</text>
</comment>
<keyword evidence="1 3" id="KW-0689">Ribosomal protein</keyword>
<feature type="compositionally biased region" description="Low complexity" evidence="4">
    <location>
        <begin position="96"/>
        <end position="118"/>
    </location>
</feature>
<dbReference type="Gene3D" id="4.10.830.30">
    <property type="entry name" value="Ribosomal protein L31"/>
    <property type="match status" value="1"/>
</dbReference>
<dbReference type="PANTHER" id="PTHR33280:SF1">
    <property type="entry name" value="LARGE RIBOSOMAL SUBUNIT PROTEIN BL31C"/>
    <property type="match status" value="1"/>
</dbReference>
<dbReference type="GO" id="GO:0006412">
    <property type="term" value="P:translation"/>
    <property type="evidence" value="ECO:0007669"/>
    <property type="project" value="UniProtKB-UniRule"/>
</dbReference>
<dbReference type="InterPro" id="IPR027493">
    <property type="entry name" value="Ribosomal_bL31_B"/>
</dbReference>
<evidence type="ECO:0000256" key="1">
    <source>
        <dbReference type="ARBA" id="ARBA00022980"/>
    </source>
</evidence>
<organism evidence="5 6">
    <name type="scientific">Bifidobacterium thermacidophilum subsp. thermacidophilum</name>
    <dbReference type="NCBI Taxonomy" id="79262"/>
    <lineage>
        <taxon>Bacteria</taxon>
        <taxon>Bacillati</taxon>
        <taxon>Actinomycetota</taxon>
        <taxon>Actinomycetes</taxon>
        <taxon>Bifidobacteriales</taxon>
        <taxon>Bifidobacteriaceae</taxon>
        <taxon>Bifidobacterium</taxon>
    </lineage>
</organism>
<dbReference type="InterPro" id="IPR034704">
    <property type="entry name" value="Ribosomal_bL28/bL31-like_sf"/>
</dbReference>
<evidence type="ECO:0000256" key="2">
    <source>
        <dbReference type="ARBA" id="ARBA00023274"/>
    </source>
</evidence>
<dbReference type="SUPFAM" id="SSF143800">
    <property type="entry name" value="L28p-like"/>
    <property type="match status" value="1"/>
</dbReference>
<proteinExistence type="inferred from homology"/>
<dbReference type="PANTHER" id="PTHR33280">
    <property type="entry name" value="50S RIBOSOMAL PROTEIN L31, CHLOROPLASTIC"/>
    <property type="match status" value="1"/>
</dbReference>
<evidence type="ECO:0000256" key="3">
    <source>
        <dbReference type="HAMAP-Rule" id="MF_00502"/>
    </source>
</evidence>
<dbReference type="NCBIfam" id="TIGR00105">
    <property type="entry name" value="L31"/>
    <property type="match status" value="1"/>
</dbReference>